<evidence type="ECO:0000259" key="5">
    <source>
        <dbReference type="PROSITE" id="PS50006"/>
    </source>
</evidence>
<dbReference type="PANTHER" id="PTHR43289">
    <property type="entry name" value="MITOGEN-ACTIVATED PROTEIN KINASE KINASE KINASE 20-RELATED"/>
    <property type="match status" value="1"/>
</dbReference>
<dbReference type="AlphaFoldDB" id="A0A382QQX7"/>
<reference evidence="7" key="1">
    <citation type="submission" date="2018-05" db="EMBL/GenBank/DDBJ databases">
        <authorList>
            <person name="Lanie J.A."/>
            <person name="Ng W.-L."/>
            <person name="Kazmierczak K.M."/>
            <person name="Andrzejewski T.M."/>
            <person name="Davidsen T.M."/>
            <person name="Wayne K.J."/>
            <person name="Tettelin H."/>
            <person name="Glass J.I."/>
            <person name="Rusch D."/>
            <person name="Podicherti R."/>
            <person name="Tsui H.-C.T."/>
            <person name="Winkler M.E."/>
        </authorList>
    </citation>
    <scope>NUCLEOTIDE SEQUENCE</scope>
</reference>
<dbReference type="Gene3D" id="2.60.200.20">
    <property type="match status" value="1"/>
</dbReference>
<keyword evidence="4" id="KW-0067">ATP-binding</keyword>
<dbReference type="Gene3D" id="1.10.510.10">
    <property type="entry name" value="Transferase(Phosphotransferase) domain 1"/>
    <property type="match status" value="1"/>
</dbReference>
<dbReference type="InterPro" id="IPR008984">
    <property type="entry name" value="SMAD_FHA_dom_sf"/>
</dbReference>
<evidence type="ECO:0008006" key="8">
    <source>
        <dbReference type="Google" id="ProtNLM"/>
    </source>
</evidence>
<dbReference type="GO" id="GO:0004674">
    <property type="term" value="F:protein serine/threonine kinase activity"/>
    <property type="evidence" value="ECO:0007669"/>
    <property type="project" value="TreeGrafter"/>
</dbReference>
<feature type="non-terminal residue" evidence="7">
    <location>
        <position position="236"/>
    </location>
</feature>
<dbReference type="PROSITE" id="PS50011">
    <property type="entry name" value="PROTEIN_KINASE_DOM"/>
    <property type="match status" value="1"/>
</dbReference>
<organism evidence="7">
    <name type="scientific">marine metagenome</name>
    <dbReference type="NCBI Taxonomy" id="408172"/>
    <lineage>
        <taxon>unclassified sequences</taxon>
        <taxon>metagenomes</taxon>
        <taxon>ecological metagenomes</taxon>
    </lineage>
</organism>
<dbReference type="SUPFAM" id="SSF56112">
    <property type="entry name" value="Protein kinase-like (PK-like)"/>
    <property type="match status" value="1"/>
</dbReference>
<evidence type="ECO:0000313" key="7">
    <source>
        <dbReference type="EMBL" id="SVC87202.1"/>
    </source>
</evidence>
<dbReference type="SUPFAM" id="SSF49879">
    <property type="entry name" value="SMAD/FHA domain"/>
    <property type="match status" value="1"/>
</dbReference>
<evidence type="ECO:0000256" key="2">
    <source>
        <dbReference type="ARBA" id="ARBA00022741"/>
    </source>
</evidence>
<dbReference type="InterPro" id="IPR011009">
    <property type="entry name" value="Kinase-like_dom_sf"/>
</dbReference>
<accession>A0A382QQX7</accession>
<sequence>MPVTSRIIIQRQGGEVVAQFSLDPGEYSVGRDASNVVTAQSDYISRHHARLLLSPNGISIEDLDSTHGTFVNGVVVQGTAQIHLNQAVKIGDLYLTVQDDVASDTSPDLYTTGDMIGGGRYTLRQEIGRGGDGVVWLANDEHLQQLVAIKRLMPELADDPIAFKDLISEVQKARTLSHPNIVRIHDFVKLPDEPPFITMEFVDGSDLNSLRSQQPNGYFTWERLEGLAIQLCESLE</sequence>
<dbReference type="InterPro" id="IPR000253">
    <property type="entry name" value="FHA_dom"/>
</dbReference>
<dbReference type="InterPro" id="IPR000719">
    <property type="entry name" value="Prot_kinase_dom"/>
</dbReference>
<dbReference type="Pfam" id="PF00069">
    <property type="entry name" value="Pkinase"/>
    <property type="match status" value="1"/>
</dbReference>
<dbReference type="CDD" id="cd00060">
    <property type="entry name" value="FHA"/>
    <property type="match status" value="1"/>
</dbReference>
<name>A0A382QQX7_9ZZZZ</name>
<keyword evidence="3" id="KW-0418">Kinase</keyword>
<proteinExistence type="predicted"/>
<evidence type="ECO:0000259" key="6">
    <source>
        <dbReference type="PROSITE" id="PS50011"/>
    </source>
</evidence>
<feature type="domain" description="Protein kinase" evidence="6">
    <location>
        <begin position="121"/>
        <end position="236"/>
    </location>
</feature>
<dbReference type="PANTHER" id="PTHR43289:SF6">
    <property type="entry name" value="SERINE_THREONINE-PROTEIN KINASE NEKL-3"/>
    <property type="match status" value="1"/>
</dbReference>
<evidence type="ECO:0000256" key="3">
    <source>
        <dbReference type="ARBA" id="ARBA00022777"/>
    </source>
</evidence>
<dbReference type="PROSITE" id="PS50006">
    <property type="entry name" value="FHA_DOMAIN"/>
    <property type="match status" value="1"/>
</dbReference>
<feature type="domain" description="FHA" evidence="5">
    <location>
        <begin position="27"/>
        <end position="76"/>
    </location>
</feature>
<dbReference type="Pfam" id="PF00498">
    <property type="entry name" value="FHA"/>
    <property type="match status" value="1"/>
</dbReference>
<evidence type="ECO:0000256" key="4">
    <source>
        <dbReference type="ARBA" id="ARBA00022840"/>
    </source>
</evidence>
<keyword evidence="2" id="KW-0547">Nucleotide-binding</keyword>
<keyword evidence="1" id="KW-0808">Transferase</keyword>
<gene>
    <name evidence="7" type="ORF">METZ01_LOCUS340056</name>
</gene>
<dbReference type="GO" id="GO:0005524">
    <property type="term" value="F:ATP binding"/>
    <property type="evidence" value="ECO:0007669"/>
    <property type="project" value="UniProtKB-KW"/>
</dbReference>
<evidence type="ECO:0000256" key="1">
    <source>
        <dbReference type="ARBA" id="ARBA00022679"/>
    </source>
</evidence>
<dbReference type="EMBL" id="UINC01115864">
    <property type="protein sequence ID" value="SVC87202.1"/>
    <property type="molecule type" value="Genomic_DNA"/>
</dbReference>
<protein>
    <recommendedName>
        <fullName evidence="8">FHA domain-containing protein</fullName>
    </recommendedName>
</protein>
<dbReference type="SMART" id="SM00240">
    <property type="entry name" value="FHA"/>
    <property type="match status" value="1"/>
</dbReference>